<feature type="compositionally biased region" description="Polar residues" evidence="2">
    <location>
        <begin position="1311"/>
        <end position="1330"/>
    </location>
</feature>
<feature type="region of interest" description="Disordered" evidence="2">
    <location>
        <begin position="766"/>
        <end position="822"/>
    </location>
</feature>
<dbReference type="EMBL" id="JXXN02000315">
    <property type="protein sequence ID" value="THD27809.1"/>
    <property type="molecule type" value="Genomic_DNA"/>
</dbReference>
<protein>
    <submittedName>
        <fullName evidence="3">Uncharacterized protein</fullName>
    </submittedName>
</protein>
<feature type="region of interest" description="Disordered" evidence="2">
    <location>
        <begin position="1029"/>
        <end position="1151"/>
    </location>
</feature>
<feature type="coiled-coil region" evidence="1">
    <location>
        <begin position="150"/>
        <end position="184"/>
    </location>
</feature>
<feature type="compositionally biased region" description="Basic residues" evidence="2">
    <location>
        <begin position="1071"/>
        <end position="1088"/>
    </location>
</feature>
<feature type="region of interest" description="Disordered" evidence="2">
    <location>
        <begin position="1177"/>
        <end position="1197"/>
    </location>
</feature>
<gene>
    <name evidence="3" type="ORF">D915_001408</name>
</gene>
<evidence type="ECO:0000313" key="3">
    <source>
        <dbReference type="EMBL" id="THD27809.1"/>
    </source>
</evidence>
<keyword evidence="1" id="KW-0175">Coiled coil</keyword>
<feature type="region of interest" description="Disordered" evidence="2">
    <location>
        <begin position="354"/>
        <end position="423"/>
    </location>
</feature>
<keyword evidence="4" id="KW-1185">Reference proteome</keyword>
<feature type="region of interest" description="Disordered" evidence="2">
    <location>
        <begin position="928"/>
        <end position="958"/>
    </location>
</feature>
<proteinExistence type="predicted"/>
<comment type="caution">
    <text evidence="3">The sequence shown here is derived from an EMBL/GenBank/DDBJ whole genome shotgun (WGS) entry which is preliminary data.</text>
</comment>
<feature type="region of interest" description="Disordered" evidence="2">
    <location>
        <begin position="1290"/>
        <end position="1331"/>
    </location>
</feature>
<evidence type="ECO:0000256" key="1">
    <source>
        <dbReference type="SAM" id="Coils"/>
    </source>
</evidence>
<feature type="compositionally biased region" description="Polar residues" evidence="2">
    <location>
        <begin position="1127"/>
        <end position="1149"/>
    </location>
</feature>
<organism evidence="3 4">
    <name type="scientific">Fasciola hepatica</name>
    <name type="common">Liver fluke</name>
    <dbReference type="NCBI Taxonomy" id="6192"/>
    <lineage>
        <taxon>Eukaryota</taxon>
        <taxon>Metazoa</taxon>
        <taxon>Spiralia</taxon>
        <taxon>Lophotrochozoa</taxon>
        <taxon>Platyhelminthes</taxon>
        <taxon>Trematoda</taxon>
        <taxon>Digenea</taxon>
        <taxon>Plagiorchiida</taxon>
        <taxon>Echinostomata</taxon>
        <taxon>Echinostomatoidea</taxon>
        <taxon>Fasciolidae</taxon>
        <taxon>Fasciola</taxon>
    </lineage>
</organism>
<dbReference type="Proteomes" id="UP000230066">
    <property type="component" value="Unassembled WGS sequence"/>
</dbReference>
<feature type="compositionally biased region" description="Basic and acidic residues" evidence="2">
    <location>
        <begin position="368"/>
        <end position="400"/>
    </location>
</feature>
<feature type="region of interest" description="Disordered" evidence="2">
    <location>
        <begin position="460"/>
        <end position="513"/>
    </location>
</feature>
<sequence length="1502" mass="168507">MRWLAAWPSPFGLTRSDLEVVNPIKRRYKSEALECGPPELRPWNLNMGVRVENLPREEEIKLNVGSSMDTNDLQVMNEDLDSYSDSSGGDKIFASVIEIQGNIVMNSSEDYKKTIANFQRELAATISGAERSEAIRQAKELELAQVSLSNKKLLQTCQNQQIKISHLEEQLEATNNKKNKMITDLNLRMEAEESHFKDKERALAGQLNDRIEQTQLLKDCLNETQTRLSMMENERDELNLEVDRLNRELAHVTEERMKTELLMESELSDMSKLKVNHEKLVREYENLRERFERTEQRLVSLRGGLPTIVRQAVTNAVRTMQTVATAQLERANNRLTETEERLEEQLERLRQLEFGENGREQPGLHADNPIRSHSAEHVTDRTARKPELKPRSKTKTHDPIYDEEVSGSELLPHLDERPNQPIDELSKSYNQSALIELDQRRLYKKLCDAILILEDGVSGMRKTRKNLPDRPSRPTKSPLTGMRSTSRDKSDSTRPRVRVPAPPWRATSRKPSENRSVIVVHSTKLKDMNVQKDGRISHQTISDDERTSNSLFEEDAKDLQLKIWNAVNQLIGMLRVRREGIEAPKPDLSKRLQKLEKENQALQSMLHNLPNPECKQDPIVSSVCTRYAYTAQPLQAIPSTTCGNIHTRDSNFHRTIAALPCCASGSHLVDLESRCFHAVSEASRWKRRWQTQEEELRAQRERISVMKVSQQADMKIREHFLQSVCKLVREASHQIDRIVRKTQSCGHGYLHQPCCAPFNAMQLNTPAVDTPQPTPRLERISHRSHGRVQETNRSDRSRKVDDPGCGSVLATAHGDEARRGTHRINRSVAVGPISHSTTEEIGDLPDTNCNNNEISGPHSDIKSILCAEDPGIVAPDSPDQPAAAAAASVPLASADNRALCPDLYLTGSPLSKTASIISDVQSASGVSEWQYGTEKDELDDSKLDDDQTKQMPSDGAPTEASLVASSQHVAVENGNTEENLARWNAMREAARYELSRVLANVVAQARQEDSIAQECLEAITDLQTQLEFEDAASQKPQSPENDCPVVDSPPQPLEFWSSPAGEGKEKPQTASRRHLSATRQLVRRHSSCRSRGVESQPVHGRLYNTSNPSKRLSKELTHNSTVDHETMSNASFNRDSRSENQTSLLSNSYPKRLVEKSDDRLFGKQVDKSREKPRWRPAGRYFCPMPSQPLSAPRSRAVNRVSRYFGSTKQPRPNPNLQMDIGPNHVDAGEGLLNSPQVTSNSDSPSRKLDDQTVLVVHAERSRSREQSPICDNVNHNRYDDFRNSVDAVDGGFYSDGNPPPSYPDLPDSVIESSQNERSGKCSQGSMQSEDSLEHFEDRLAEQRAHGDRWVRHCDLYVSRSPIQIPTPAQCTANSPRDSDQAFLSQVIPNSATGSVAVLTGSTDHSNLLVTVNPDTNLSKSFSDTDTVKKDINSTPIYNTNNTESCNHNWEEDNVNDQSCSLVLNVVEPSGETSTANRFCNVSCGSCCCGTACCAIYLDNLD</sequence>
<feature type="compositionally biased region" description="Basic and acidic residues" evidence="2">
    <location>
        <begin position="776"/>
        <end position="802"/>
    </location>
</feature>
<feature type="compositionally biased region" description="Basic and acidic residues" evidence="2">
    <location>
        <begin position="1112"/>
        <end position="1126"/>
    </location>
</feature>
<evidence type="ECO:0000256" key="2">
    <source>
        <dbReference type="SAM" id="MobiDB-lite"/>
    </source>
</evidence>
<accession>A0A4E0RG31</accession>
<evidence type="ECO:0000313" key="4">
    <source>
        <dbReference type="Proteomes" id="UP000230066"/>
    </source>
</evidence>
<reference evidence="3" key="1">
    <citation type="submission" date="2019-03" db="EMBL/GenBank/DDBJ databases">
        <title>Improved annotation for the trematode Fasciola hepatica.</title>
        <authorList>
            <person name="Choi Y.-J."/>
            <person name="Martin J."/>
            <person name="Mitreva M."/>
        </authorList>
    </citation>
    <scope>NUCLEOTIDE SEQUENCE [LARGE SCALE GENOMIC DNA]</scope>
</reference>
<feature type="compositionally biased region" description="Polar residues" evidence="2">
    <location>
        <begin position="1234"/>
        <end position="1244"/>
    </location>
</feature>
<name>A0A4E0RG31_FASHE</name>
<feature type="compositionally biased region" description="Basic and acidic residues" evidence="2">
    <location>
        <begin position="485"/>
        <end position="494"/>
    </location>
</feature>
<feature type="region of interest" description="Disordered" evidence="2">
    <location>
        <begin position="1225"/>
        <end position="1250"/>
    </location>
</feature>